<keyword evidence="3" id="KW-1185">Reference proteome</keyword>
<sequence>MDRVADHFDPIDVALIGAIPLSLTPQSDSLGWHFTKSGKYTVKSGYHTARMAVPTGVAPVVCGPDIASLKASVWKVKCPPKIQHFMWQVLSGCISVTANLRRRGIYCDLECARCGFPLETVNHALFECPPARQAWALSNVPTGTVGFPTASVFANVDHFLGAQNPGAQVVVFPWLMWYIWKARNARVYENEVEKPAEIARLAASESTALYAAQVDEEEGFTDQTRSEPRLVRAGVSLPNVYTGFRCFVDGSWKDTDKFAGVGWVCMSSQDSLPLMGASNFRRSLSPLHAEVEAFVWALRCMIGHDLRDVAFLTDCSDFVKMVSSPAEWPAFSTYLDDIKEDMEEFSSFSLTLIPRNANVLADRLARQVRTQPHVVTYVDCSSPNWLV</sequence>
<dbReference type="Gene3D" id="3.30.420.10">
    <property type="entry name" value="Ribonuclease H-like superfamily/Ribonuclease H"/>
    <property type="match status" value="1"/>
</dbReference>
<dbReference type="Proteomes" id="UP000694864">
    <property type="component" value="Chromosome 7"/>
</dbReference>
<protein>
    <submittedName>
        <fullName evidence="4">Uncharacterized protein LOC104704706</fullName>
    </submittedName>
</protein>
<evidence type="ECO:0000313" key="3">
    <source>
        <dbReference type="Proteomes" id="UP000694864"/>
    </source>
</evidence>
<dbReference type="InterPro" id="IPR026960">
    <property type="entry name" value="RVT-Znf"/>
</dbReference>
<dbReference type="PANTHER" id="PTHR34146">
    <property type="entry name" value="POLYNUCLEOTIDYL TRANSFERASE, RIBONUCLEASE H-LIKE SUPERFAMILY PROTEIN-RELATED"/>
    <property type="match status" value="1"/>
</dbReference>
<reference evidence="3" key="1">
    <citation type="journal article" date="2014" name="Nat. Commun.">
        <title>The emerging biofuel crop Camelina sativa retains a highly undifferentiated hexaploid genome structure.</title>
        <authorList>
            <person name="Kagale S."/>
            <person name="Koh C."/>
            <person name="Nixon J."/>
            <person name="Bollina V."/>
            <person name="Clarke W.E."/>
            <person name="Tuteja R."/>
            <person name="Spillane C."/>
            <person name="Robinson S.J."/>
            <person name="Links M.G."/>
            <person name="Clarke C."/>
            <person name="Higgins E.E."/>
            <person name="Huebert T."/>
            <person name="Sharpe A.G."/>
            <person name="Parkin I.A."/>
        </authorList>
    </citation>
    <scope>NUCLEOTIDE SEQUENCE [LARGE SCALE GENOMIC DNA]</scope>
    <source>
        <strain evidence="3">cv. DH55</strain>
    </source>
</reference>
<dbReference type="GeneID" id="104704706"/>
<dbReference type="SUPFAM" id="SSF53098">
    <property type="entry name" value="Ribonuclease H-like"/>
    <property type="match status" value="1"/>
</dbReference>
<proteinExistence type="predicted"/>
<dbReference type="CDD" id="cd06222">
    <property type="entry name" value="RNase_H_like"/>
    <property type="match status" value="1"/>
</dbReference>
<name>A0ABM0T0R2_CAMSA</name>
<evidence type="ECO:0000259" key="1">
    <source>
        <dbReference type="Pfam" id="PF13456"/>
    </source>
</evidence>
<dbReference type="InterPro" id="IPR002156">
    <property type="entry name" value="RNaseH_domain"/>
</dbReference>
<feature type="domain" description="Reverse transcriptase zinc-binding" evidence="2">
    <location>
        <begin position="40"/>
        <end position="135"/>
    </location>
</feature>
<gene>
    <name evidence="4" type="primary">LOC104704706</name>
</gene>
<dbReference type="RefSeq" id="XP_010419048.1">
    <property type="nucleotide sequence ID" value="XM_010420746.1"/>
</dbReference>
<dbReference type="InterPro" id="IPR012337">
    <property type="entry name" value="RNaseH-like_sf"/>
</dbReference>
<dbReference type="InterPro" id="IPR044730">
    <property type="entry name" value="RNase_H-like_dom_plant"/>
</dbReference>
<dbReference type="Pfam" id="PF13456">
    <property type="entry name" value="RVT_3"/>
    <property type="match status" value="1"/>
</dbReference>
<evidence type="ECO:0000313" key="4">
    <source>
        <dbReference type="RefSeq" id="XP_010419048.1"/>
    </source>
</evidence>
<organism evidence="3 4">
    <name type="scientific">Camelina sativa</name>
    <name type="common">False flax</name>
    <name type="synonym">Myagrum sativum</name>
    <dbReference type="NCBI Taxonomy" id="90675"/>
    <lineage>
        <taxon>Eukaryota</taxon>
        <taxon>Viridiplantae</taxon>
        <taxon>Streptophyta</taxon>
        <taxon>Embryophyta</taxon>
        <taxon>Tracheophyta</taxon>
        <taxon>Spermatophyta</taxon>
        <taxon>Magnoliopsida</taxon>
        <taxon>eudicotyledons</taxon>
        <taxon>Gunneridae</taxon>
        <taxon>Pentapetalae</taxon>
        <taxon>rosids</taxon>
        <taxon>malvids</taxon>
        <taxon>Brassicales</taxon>
        <taxon>Brassicaceae</taxon>
        <taxon>Camelineae</taxon>
        <taxon>Camelina</taxon>
    </lineage>
</organism>
<evidence type="ECO:0000259" key="2">
    <source>
        <dbReference type="Pfam" id="PF13966"/>
    </source>
</evidence>
<feature type="domain" description="RNase H type-1" evidence="1">
    <location>
        <begin position="248"/>
        <end position="367"/>
    </location>
</feature>
<dbReference type="Pfam" id="PF13966">
    <property type="entry name" value="zf-RVT"/>
    <property type="match status" value="1"/>
</dbReference>
<dbReference type="PANTHER" id="PTHR34146:SF3">
    <property type="entry name" value="POLYNUCLEOTIDYL TRANSFERASE, RIBONUCLEASE H-LIKE SUPERFAMILY PROTEIN"/>
    <property type="match status" value="1"/>
</dbReference>
<accession>A0ABM0T0R2</accession>
<reference evidence="4" key="2">
    <citation type="submission" date="2025-08" db="UniProtKB">
        <authorList>
            <consortium name="RefSeq"/>
        </authorList>
    </citation>
    <scope>IDENTIFICATION</scope>
    <source>
        <tissue evidence="4">Leaf</tissue>
    </source>
</reference>
<dbReference type="InterPro" id="IPR036397">
    <property type="entry name" value="RNaseH_sf"/>
</dbReference>